<dbReference type="STRING" id="1193182.BN11_1700017"/>
<keyword evidence="3" id="KW-1185">Reference proteome</keyword>
<dbReference type="PROSITE" id="PS51186">
    <property type="entry name" value="GNAT"/>
    <property type="match status" value="1"/>
</dbReference>
<proteinExistence type="predicted"/>
<dbReference type="Gene3D" id="3.40.630.30">
    <property type="match status" value="1"/>
</dbReference>
<dbReference type="Proteomes" id="UP000035763">
    <property type="component" value="Unassembled WGS sequence"/>
</dbReference>
<accession>W6K2C9</accession>
<feature type="domain" description="N-acetyltransferase" evidence="1">
    <location>
        <begin position="1"/>
        <end position="101"/>
    </location>
</feature>
<evidence type="ECO:0000313" key="2">
    <source>
        <dbReference type="EMBL" id="CCH72489.1"/>
    </source>
</evidence>
<dbReference type="AlphaFoldDB" id="W6K2C9"/>
<protein>
    <recommendedName>
        <fullName evidence="1">N-acetyltransferase domain-containing protein</fullName>
    </recommendedName>
</protein>
<name>W6K2C9_9MICO</name>
<dbReference type="EMBL" id="CAJA01000080">
    <property type="protein sequence ID" value="CCH72489.1"/>
    <property type="molecule type" value="Genomic_DNA"/>
</dbReference>
<gene>
    <name evidence="2" type="ORF">BN11_1700017</name>
</gene>
<evidence type="ECO:0000259" key="1">
    <source>
        <dbReference type="PROSITE" id="PS51186"/>
    </source>
</evidence>
<reference evidence="2 3" key="1">
    <citation type="journal article" date="2013" name="ISME J.">
        <title>A metabolic model for members of the genus Tetrasphaera involved in enhanced biological phosphorus removal.</title>
        <authorList>
            <person name="Kristiansen R."/>
            <person name="Nguyen H.T.T."/>
            <person name="Saunders A.M."/>
            <person name="Nielsen J.L."/>
            <person name="Wimmer R."/>
            <person name="Le V.Q."/>
            <person name="McIlroy S.J."/>
            <person name="Petrovski S."/>
            <person name="Seviour R.J."/>
            <person name="Calteau A."/>
            <person name="Nielsen K.L."/>
            <person name="Nielsen P.H."/>
        </authorList>
    </citation>
    <scope>NUCLEOTIDE SEQUENCE [LARGE SCALE GENOMIC DNA]</scope>
    <source>
        <strain evidence="2 3">Ben110</strain>
    </source>
</reference>
<dbReference type="GO" id="GO:0016747">
    <property type="term" value="F:acyltransferase activity, transferring groups other than amino-acyl groups"/>
    <property type="evidence" value="ECO:0007669"/>
    <property type="project" value="InterPro"/>
</dbReference>
<dbReference type="RefSeq" id="WP_048697839.1">
    <property type="nucleotide sequence ID" value="NZ_HG764815.1"/>
</dbReference>
<dbReference type="InterPro" id="IPR000182">
    <property type="entry name" value="GNAT_dom"/>
</dbReference>
<dbReference type="InterPro" id="IPR016181">
    <property type="entry name" value="Acyl_CoA_acyltransferase"/>
</dbReference>
<evidence type="ECO:0000313" key="3">
    <source>
        <dbReference type="Proteomes" id="UP000035763"/>
    </source>
</evidence>
<dbReference type="SUPFAM" id="SSF55729">
    <property type="entry name" value="Acyl-CoA N-acyltransferases (Nat)"/>
    <property type="match status" value="1"/>
</dbReference>
<comment type="caution">
    <text evidence="2">The sequence shown here is derived from an EMBL/GenBank/DDBJ whole genome shotgun (WGS) entry which is preliminary data.</text>
</comment>
<dbReference type="Pfam" id="PF00583">
    <property type="entry name" value="Acetyltransf_1"/>
    <property type="match status" value="1"/>
</dbReference>
<dbReference type="OrthoDB" id="9799092at2"/>
<sequence>MTTRSLSEDEWELYREIRLRALADTPSAFGSTLERERGFTEADWRQRMRGPMVVVEEEGDPVAIGATFEDADGVTCVWGMWTEPTSRGRGHATAILHGLPG</sequence>
<organism evidence="2 3">
    <name type="scientific">Nostocoides australiense Ben110</name>
    <dbReference type="NCBI Taxonomy" id="1193182"/>
    <lineage>
        <taxon>Bacteria</taxon>
        <taxon>Bacillati</taxon>
        <taxon>Actinomycetota</taxon>
        <taxon>Actinomycetes</taxon>
        <taxon>Micrococcales</taxon>
        <taxon>Intrasporangiaceae</taxon>
        <taxon>Nostocoides</taxon>
    </lineage>
</organism>